<dbReference type="EMBL" id="BMAT01013347">
    <property type="protein sequence ID" value="GFS10808.1"/>
    <property type="molecule type" value="Genomic_DNA"/>
</dbReference>
<keyword evidence="7 12" id="KW-1133">Transmembrane helix</keyword>
<feature type="domain" description="G8" evidence="13">
    <location>
        <begin position="2196"/>
        <end position="2325"/>
    </location>
</feature>
<dbReference type="Pfam" id="PF24606">
    <property type="entry name" value="CEMIP_beta-hel"/>
    <property type="match status" value="1"/>
</dbReference>
<feature type="compositionally biased region" description="Pro residues" evidence="11">
    <location>
        <begin position="3683"/>
        <end position="3692"/>
    </location>
</feature>
<dbReference type="SUPFAM" id="SSF49503">
    <property type="entry name" value="Cupredoxins"/>
    <property type="match status" value="1"/>
</dbReference>
<dbReference type="InterPro" id="IPR012334">
    <property type="entry name" value="Pectin_lyas_fold"/>
</dbReference>
<dbReference type="Gene3D" id="2.60.40.420">
    <property type="entry name" value="Cupredoxins - blue copper proteins"/>
    <property type="match status" value="1"/>
</dbReference>
<name>A0AAV4IN15_9GAST</name>
<dbReference type="SMART" id="SM00710">
    <property type="entry name" value="PbH1"/>
    <property type="match status" value="8"/>
</dbReference>
<sequence>MQAKVTGTGFMSEWAQAFREDSDEDLWIDQVIFHRQTPLPSDQMDAIPYLRMPQSQPSGAFMESITVTGTYPTFDIELTPHDCGYDFPLFQAGPGLPVSVSRQQAASPPIAGSYAVSFNGDTTPDQVAVSVKVEPENLIGGLSSMSVGFSEVEATGTCSAFTFRVKMVSLSGNQNMMEVDSTRLTGDGVTVTVESIQDGGVWFDPIMGSLLRTHHTSPQVQASINNVPTRCRDGTDCSFSWTSALTPTVASIAPTSGSMGASVVITGTGFSSTDADNTVVIGTTACTVTGSTSTSVTCTLNNGPTGPAGVKVTVKDKGLASGAVTFTYVTGVSGLTASPGSVEGGSNITLTGFGFTSDATVSVGGNPCTILSHSESEITCVTSRAASHTTTTSVDVEVTQIGSSVVAGQFTYDNSLTYTPVISSISLTTANVWGGQRITIAGSGFGNTEMPVMLGGEDMVVESYTDTEIVAFTPALSHGNYKLLVQVDDKGYADLRTNAISDISYVFQVTSMSPDFGSLYGGTDLLIIGEGFSSNSSEMEVSLGPHACDITSVTNNQIECRIADTGVTHLISATGTHKNYGYGYAWDKDPHQVNVGDYVTWQWDTPSYVSDIGYSIQQTATASDIVNMPGGFSSGAISRSGSFTQRFTVPGTYYYWTGYMNSAQSIYFRGTINVMPLVSHSQQLSVQLRGQEAQYDTSGSPQAASSACSSVGSSISGCSDSTSLSPVSGKFNFRFLKCYSPYVETISTNNGTVNDVIQFTGKGFGTENCQNEVKFSGATCDTVRSSSSSIEFRIADADSPPVGVLHEFETRVANLGYAIVAISSNADKRFGLLPSVSSLTPFEGSKVGGTKVTISGAGFEGGVGDITVDFYYLECEVESVTYSQIVCETNCLSTPSNCRAGAMTATVMVPVGDASVMAQCEDPSCKFITSDDKTPTVSDITPVTTNAATTSFTITGTGFGTDNSLVTVLLSNETCTLTAPVTDTSITCSAGRLPVGANDVKVYVDGKGRASTTETVASEAVASISQPSASSTHGGAALVITGNGFVNGDTTVDVAGSPCEINSTTFDQVICTLPAKAAGSASVTVTSNGESYSALSLSYSATATPTVSGTNPTNGRSGDQITVQGNYFTSPAGSDPVVTIGGVAARVTAHTTTTITCIAGTQATGEFNVLVFVEQLGFSNNDTMFTYEIGSFSVSPSTGTTNGGQTITLTGSGFLESESAVTVCGADCVEVNVTASQYVCKTPAHAAGACDVVATVRGVSKTNANAYTYDASLVSTVTGVNPTRGGTGGGTLLTISGTNFGSVTGDISVSICGSTCDVQTVSPTSITCRTGTASSSVCQVEVQRGGWGLAEQISAEFEYIDMWSSPYTWGGLDPPTDGDFVVIPEGQKILLDADTAVLTMLLIQGGEVIFDEATIELHAENILITDGGLLQAGTEARPFPKPHTATITMYGHLRSKELPIYGTKTLAVREGTLNLFGTPTLHPWTRLGATAPAGSVDLTLEVNVDWEPGDEIVIATTGDMFSQKESEVRTIQSVSGNVVTLTEPLEYEHIGVQSTYGSRTVHFRAEVGHMTRNVKFRGDRNIAFDTQIEACPKGFNMGEFATQTCFQGRFGDELGSDQFGGCIMVHQAVKDTQVAQAHLSYVELKHVGQAFRMGRYPIHFHLNGNMDQSYVRGCTIRDSFNRAVNIHGTHNTLVEHNVIYNVMGGSFFLEDGDETGNTFQHNLAVFVRSSTSLRNDDITPAAFWATNPNNTIRHNAAAGGTHFGTWYRMHKHPEGPGYDPNYCPQAVPLGEFRNNTAHSLGWFGLWLFESYFPKVAKFYSLTAWNCEKGAESVNSGAQQFHDFVLVSNDLAGYEGKLILDGPQFDEVDGPGVFNSLIVASDPKLRGKSSAGGVVIPYMNGLLIKDVEFYNFDQSGKAAIKWARIDGTCGFLCGGFTTHASGIQLNNSPNVVRYDWESEGVIVDLDGSITGSANHKIVPCTPSLDSNECVANTLTNVNVPACVCSDQIKLIRFSFNNIVPQSLAGHDAVFTSEFGTSFSPFAMKRITHKEGWAMVLMANTYYNFTFENGEQFTNISYDSVMSGFDIGDYLVFTQFAEQKPDRVYLDGASQVSNMSETMLSGPVSHGEWYYSVPDMSMTYAVSRTSRKKRAAVSNIVDTDLKIDARIFRCYYRGCQPPPLPMEVQLDPSHREYWSDPATWVNLTASGVEPVDYEDLTIPIDRWIVVDKPLPRLGKLIIEGGLQFLENSTLDVTLEADYIHITGRMVAGWSEDEPFPGKLHIIIHGHQRSEVFPGVSGAPVGAKFIGVFGGLQLHGVDPGVIRTRLNLTANVGDTTLTVDDVTNWEAGDEILLTTTDYNSWHTETFTIGSVFDNVITLNDSVKFKHLAYSTTVDGTTLEMKAEVALLTRNIKIEGDEYTDSEKESFGTRVLVGQTFYKGEQRAGFGQFSNVEFFHTGQEGFTENYDARFSLTFMDTTSTPGMIMYSFVRRCAFHNGYSTAIGAFAIQGLEIDQNVVHHTVGPGIRVEATDARVTNNLVALSIWPGAYLDRSEPMNIEYEGAIEAIFATGLVLVNNTVAGAERLAYHLPGQACTTADSDLWSNNRATGALVGVGIFPEDVAVDASCVTYNGFTVWKNYDFGFYFNNEANVIIKNNWIIENGVGIFPMVIGPGPVSHAYEDKYCEINNNGFVGKTSSFSYSDDVMPSNDENLLLSSQGRGFGNGVCGKVGFSVGTFTGGSNASPFKPFTNIMSYNTISGRTMVDGNLFANYGSCTGGRDTIITTNPSNEDANHPTYLTNCRWENVETDSKVFFHKESVGKINSADCVDMACDAKKKVMLVDEDGTFLTYPGFVLPESAAEWDGDRRYGLGDYRIPLVMLTTPTGQKIDVNSYAPNKGIYKVDNCTWNSNWRGYDCKDFYDWRQLTIESMDADTETRRISPVAVYSPEGYVDLINGPQDHGWCSGYTCRKRVSTFQAIVALDRVFDIFLSSTNPKTMRFMLMNSNADECVRLSLWSLQQNRLEVDVDGVVVNPKNGYTDANGRFRLNLQNTNHQHMPEVADKINGENYLSRAESTLFWTQCGNSEVTVTRKDVIIVSFTLPAMTDEEFFGEQIVENLAGFLNVDPRKVRVVNIVSDTSSSGRRKRQLQQTTFYVEIADKPGDTPTVDYDTVGKQICNQAQLSTFDDIINATVIYTAIQEPGSPGAQSGQMVTLQKTGQLVMDTVVAGNVQEGNVFSVQPKFKVIDDNNDVVTYLGSYTSDWVMEVSIQSGSSSRARLLGNTTITFVDGWANFTNLYITNRGDYILQFNITDPPSAANYSLVSPTITINGRNLGPYAELKTTNRLVGFPIELEVQLKDEDTNSLITDIEWANLTWTATASIYDLSYYTGTLSGSLTVPFDPSTGKATFLNLQLTKPGKCPVKVVIESDPVEYTVEMVVLVDLLTQQQKNLITEETHTLELKFPINYDSARAPYWTAQVRNYYGVKTNMRITSDGYRKGSLVVTLNIEATSDGYNETITTMCSEIQNGTTFTFDNTTVAMSNYLTVDGVTYYGVSCGDIITTNDGGNGDRSDNDLETVYIVIIVVLSVIVVALLAILLLYKFYFHPKAQTRDVTAAHKGHMKQNMRGDYLIDSLSKEDTFTSLRSRAGSPPMPPVGTAYPNSAAFDLHVQTPGRPLDSPTPRVIRPSAPLDFPPKPPTPEPAFLMRN</sequence>
<reference evidence="14 15" key="1">
    <citation type="journal article" date="2021" name="Elife">
        <title>Chloroplast acquisition without the gene transfer in kleptoplastic sea slugs, Plakobranchus ocellatus.</title>
        <authorList>
            <person name="Maeda T."/>
            <person name="Takahashi S."/>
            <person name="Yoshida T."/>
            <person name="Shimamura S."/>
            <person name="Takaki Y."/>
            <person name="Nagai Y."/>
            <person name="Toyoda A."/>
            <person name="Suzuki Y."/>
            <person name="Arimoto A."/>
            <person name="Ishii H."/>
            <person name="Satoh N."/>
            <person name="Nishiyama T."/>
            <person name="Hasebe M."/>
            <person name="Maruyama T."/>
            <person name="Minagawa J."/>
            <person name="Obokata J."/>
            <person name="Shigenobu S."/>
        </authorList>
    </citation>
    <scope>NUCLEOTIDE SEQUENCE [LARGE SCALE GENOMIC DNA]</scope>
</reference>
<feature type="region of interest" description="Disordered" evidence="11">
    <location>
        <begin position="3661"/>
        <end position="3699"/>
    </location>
</feature>
<evidence type="ECO:0000313" key="14">
    <source>
        <dbReference type="EMBL" id="GFS10808.1"/>
    </source>
</evidence>
<gene>
    <name evidence="14" type="ORF">ElyMa_006656200</name>
</gene>
<feature type="domain" description="G8" evidence="13">
    <location>
        <begin position="1367"/>
        <end position="1489"/>
    </location>
</feature>
<keyword evidence="8 12" id="KW-0472">Membrane</keyword>
<dbReference type="InterPro" id="IPR008972">
    <property type="entry name" value="Cupredoxin"/>
</dbReference>
<organism evidence="14 15">
    <name type="scientific">Elysia marginata</name>
    <dbReference type="NCBI Taxonomy" id="1093978"/>
    <lineage>
        <taxon>Eukaryota</taxon>
        <taxon>Metazoa</taxon>
        <taxon>Spiralia</taxon>
        <taxon>Lophotrochozoa</taxon>
        <taxon>Mollusca</taxon>
        <taxon>Gastropoda</taxon>
        <taxon>Heterobranchia</taxon>
        <taxon>Euthyneura</taxon>
        <taxon>Panpulmonata</taxon>
        <taxon>Sacoglossa</taxon>
        <taxon>Placobranchoidea</taxon>
        <taxon>Plakobranchidae</taxon>
        <taxon>Elysia</taxon>
    </lineage>
</organism>
<dbReference type="InterPro" id="IPR002909">
    <property type="entry name" value="IPT_dom"/>
</dbReference>
<keyword evidence="6" id="KW-0732">Signal</keyword>
<dbReference type="Proteomes" id="UP000762676">
    <property type="component" value="Unassembled WGS sequence"/>
</dbReference>
<evidence type="ECO:0000256" key="11">
    <source>
        <dbReference type="SAM" id="MobiDB-lite"/>
    </source>
</evidence>
<evidence type="ECO:0000313" key="15">
    <source>
        <dbReference type="Proteomes" id="UP000762676"/>
    </source>
</evidence>
<dbReference type="CDD" id="cd00603">
    <property type="entry name" value="IPT_PCSR"/>
    <property type="match status" value="9"/>
</dbReference>
<dbReference type="Pfam" id="PF10162">
    <property type="entry name" value="G8"/>
    <property type="match status" value="2"/>
</dbReference>
<proteinExistence type="predicted"/>
<dbReference type="InterPro" id="IPR052387">
    <property type="entry name" value="Fibrocystin"/>
</dbReference>
<dbReference type="SUPFAM" id="SSF51126">
    <property type="entry name" value="Pectin lyase-like"/>
    <property type="match status" value="2"/>
</dbReference>
<dbReference type="SUPFAM" id="SSF81296">
    <property type="entry name" value="E set domains"/>
    <property type="match status" value="10"/>
</dbReference>
<evidence type="ECO:0000256" key="6">
    <source>
        <dbReference type="ARBA" id="ARBA00022729"/>
    </source>
</evidence>
<evidence type="ECO:0000259" key="13">
    <source>
        <dbReference type="PROSITE" id="PS51484"/>
    </source>
</evidence>
<accession>A0AAV4IN15</accession>
<dbReference type="Gene3D" id="2.60.40.10">
    <property type="entry name" value="Immunoglobulins"/>
    <property type="match status" value="11"/>
</dbReference>
<dbReference type="Gene3D" id="2.160.20.10">
    <property type="entry name" value="Single-stranded right-handed beta-helix, Pectin lyase-like"/>
    <property type="match status" value="1"/>
</dbReference>
<dbReference type="InterPro" id="IPR019316">
    <property type="entry name" value="G8_domain"/>
</dbReference>
<comment type="caution">
    <text evidence="14">The sequence shown here is derived from an EMBL/GenBank/DDBJ whole genome shotgun (WGS) entry which is preliminary data.</text>
</comment>
<dbReference type="InterPro" id="IPR011050">
    <property type="entry name" value="Pectin_lyase_fold/virulence"/>
</dbReference>
<keyword evidence="10" id="KW-0966">Cell projection</keyword>
<dbReference type="GO" id="GO:0042995">
    <property type="term" value="C:cell projection"/>
    <property type="evidence" value="ECO:0007669"/>
    <property type="project" value="UniProtKB-SubCell"/>
</dbReference>
<keyword evidence="4" id="KW-1003">Cell membrane</keyword>
<evidence type="ECO:0000256" key="7">
    <source>
        <dbReference type="ARBA" id="ARBA00022989"/>
    </source>
</evidence>
<keyword evidence="15" id="KW-1185">Reference proteome</keyword>
<evidence type="ECO:0000256" key="2">
    <source>
        <dbReference type="ARBA" id="ARBA00004236"/>
    </source>
</evidence>
<dbReference type="InterPro" id="IPR055401">
    <property type="entry name" value="CEMIP_beta-hel_dom"/>
</dbReference>
<dbReference type="PANTHER" id="PTHR46769:SF2">
    <property type="entry name" value="FIBROCYSTIN-L ISOFORM 2 PRECURSOR-RELATED"/>
    <property type="match status" value="1"/>
</dbReference>
<evidence type="ECO:0000256" key="8">
    <source>
        <dbReference type="ARBA" id="ARBA00023136"/>
    </source>
</evidence>
<evidence type="ECO:0000256" key="3">
    <source>
        <dbReference type="ARBA" id="ARBA00004316"/>
    </source>
</evidence>
<keyword evidence="5 12" id="KW-0812">Transmembrane</keyword>
<dbReference type="SMART" id="SM01225">
    <property type="entry name" value="G8"/>
    <property type="match status" value="2"/>
</dbReference>
<evidence type="ECO:0000256" key="4">
    <source>
        <dbReference type="ARBA" id="ARBA00022475"/>
    </source>
</evidence>
<dbReference type="SMART" id="SM00429">
    <property type="entry name" value="IPT"/>
    <property type="match status" value="8"/>
</dbReference>
<feature type="transmembrane region" description="Helical" evidence="12">
    <location>
        <begin position="3570"/>
        <end position="3592"/>
    </location>
</feature>
<dbReference type="GO" id="GO:0005886">
    <property type="term" value="C:plasma membrane"/>
    <property type="evidence" value="ECO:0007669"/>
    <property type="project" value="UniProtKB-SubCell"/>
</dbReference>
<evidence type="ECO:0000256" key="9">
    <source>
        <dbReference type="ARBA" id="ARBA00023180"/>
    </source>
</evidence>
<evidence type="ECO:0000256" key="10">
    <source>
        <dbReference type="ARBA" id="ARBA00023273"/>
    </source>
</evidence>
<dbReference type="Pfam" id="PF01833">
    <property type="entry name" value="TIG"/>
    <property type="match status" value="11"/>
</dbReference>
<evidence type="ECO:0000256" key="5">
    <source>
        <dbReference type="ARBA" id="ARBA00022692"/>
    </source>
</evidence>
<evidence type="ECO:0000256" key="12">
    <source>
        <dbReference type="SAM" id="Phobius"/>
    </source>
</evidence>
<dbReference type="PANTHER" id="PTHR46769">
    <property type="entry name" value="POLYCYSTIC KIDNEY AND HEPATIC DISEASE 1 (AUTOSOMAL RECESSIVE)-LIKE 1"/>
    <property type="match status" value="1"/>
</dbReference>
<dbReference type="InterPro" id="IPR014756">
    <property type="entry name" value="Ig_E-set"/>
</dbReference>
<protein>
    <submittedName>
        <fullName evidence="14">Polycystic kidney and hepatic disease-like 1</fullName>
    </submittedName>
</protein>
<evidence type="ECO:0000256" key="1">
    <source>
        <dbReference type="ARBA" id="ARBA00004167"/>
    </source>
</evidence>
<comment type="subcellular location">
    <subcellularLocation>
        <location evidence="2">Cell membrane</location>
    </subcellularLocation>
    <subcellularLocation>
        <location evidence="3">Cell projection</location>
    </subcellularLocation>
    <subcellularLocation>
        <location evidence="1">Membrane</location>
        <topology evidence="1">Single-pass membrane protein</topology>
    </subcellularLocation>
</comment>
<dbReference type="InterPro" id="IPR013783">
    <property type="entry name" value="Ig-like_fold"/>
</dbReference>
<dbReference type="PROSITE" id="PS51484">
    <property type="entry name" value="G8"/>
    <property type="match status" value="2"/>
</dbReference>
<keyword evidence="9" id="KW-0325">Glycoprotein</keyword>
<dbReference type="InterPro" id="IPR006626">
    <property type="entry name" value="PbH1"/>
</dbReference>